<dbReference type="NCBIfam" id="NF033516">
    <property type="entry name" value="transpos_IS3"/>
    <property type="match status" value="1"/>
</dbReference>
<name>A0A484XW75_9ZZZZ</name>
<dbReference type="InterPro" id="IPR048020">
    <property type="entry name" value="Transpos_IS3"/>
</dbReference>
<dbReference type="Gene3D" id="3.30.420.10">
    <property type="entry name" value="Ribonuclease H-like superfamily/Ribonuclease H"/>
    <property type="match status" value="1"/>
</dbReference>
<feature type="domain" description="Integrase catalytic" evidence="1">
    <location>
        <begin position="111"/>
        <end position="273"/>
    </location>
</feature>
<evidence type="ECO:0000313" key="2">
    <source>
        <dbReference type="EMBL" id="VFR54426.1"/>
    </source>
</evidence>
<dbReference type="SUPFAM" id="SSF53098">
    <property type="entry name" value="Ribonuclease H-like"/>
    <property type="match status" value="1"/>
</dbReference>
<dbReference type="PANTHER" id="PTHR46889:SF4">
    <property type="entry name" value="TRANSPOSASE INSO FOR INSERTION SEQUENCE ELEMENT IS911B-RELATED"/>
    <property type="match status" value="1"/>
</dbReference>
<gene>
    <name evidence="2" type="ORF">BRI6_1007</name>
    <name evidence="3" type="ORF">BRI9_1061</name>
    <name evidence="4" type="ORF">RAN7_0997</name>
</gene>
<dbReference type="PROSITE" id="PS50994">
    <property type="entry name" value="INTEGRASE"/>
    <property type="match status" value="1"/>
</dbReference>
<sequence>MRPTHPLSLLLRAAKLSRSTFYYHLKAQGAVDQYTALKAKIRAIYTRHKGRYGYRRITAALRQAGQCVNHKTVQKLMRALGLKSLVRPKKYRSYRGEVGRVAANLLARQFEADRPNQKWVTDVTEFNVRGQKLYLSPVMDLYNGEIVAYETSERPLFGLVGNMLKKALRRLAPGDSPLLHSDQGWQYQQPSYRRMLAERGLAQSMSRKGNCLDNAAMESWFATLKSECFYLRRYDSIDQLQKAIGQFIHYYNHQRIRLKLKGLSPVQYRTQALAT</sequence>
<dbReference type="InterPro" id="IPR025948">
    <property type="entry name" value="HTH-like_dom"/>
</dbReference>
<dbReference type="InterPro" id="IPR012337">
    <property type="entry name" value="RNaseH-like_sf"/>
</dbReference>
<dbReference type="EMBL" id="CAADII010000029">
    <property type="protein sequence ID" value="VFR54426.1"/>
    <property type="molecule type" value="Genomic_DNA"/>
</dbReference>
<evidence type="ECO:0000313" key="4">
    <source>
        <dbReference type="EMBL" id="VFS26379.1"/>
    </source>
</evidence>
<proteinExistence type="predicted"/>
<dbReference type="Pfam" id="PF00665">
    <property type="entry name" value="rve"/>
    <property type="match status" value="1"/>
</dbReference>
<dbReference type="InterPro" id="IPR036397">
    <property type="entry name" value="RNaseH_sf"/>
</dbReference>
<dbReference type="EMBL" id="CAADIK010000065">
    <property type="protein sequence ID" value="VFR85981.1"/>
    <property type="molecule type" value="Genomic_DNA"/>
</dbReference>
<reference evidence="4" key="1">
    <citation type="submission" date="2019-03" db="EMBL/GenBank/DDBJ databases">
        <authorList>
            <person name="Danneels B."/>
        </authorList>
    </citation>
    <scope>NUCLEOTIDE SEQUENCE</scope>
</reference>
<evidence type="ECO:0000313" key="3">
    <source>
        <dbReference type="EMBL" id="VFR85981.1"/>
    </source>
</evidence>
<dbReference type="EMBL" id="CAADIZ010000038">
    <property type="protein sequence ID" value="VFS26379.1"/>
    <property type="molecule type" value="Genomic_DNA"/>
</dbReference>
<organism evidence="4">
    <name type="scientific">plant metagenome</name>
    <dbReference type="NCBI Taxonomy" id="1297885"/>
    <lineage>
        <taxon>unclassified sequences</taxon>
        <taxon>metagenomes</taxon>
        <taxon>organismal metagenomes</taxon>
    </lineage>
</organism>
<protein>
    <submittedName>
        <fullName evidence="4">Mobile element protein</fullName>
    </submittedName>
</protein>
<dbReference type="GO" id="GO:0003676">
    <property type="term" value="F:nucleic acid binding"/>
    <property type="evidence" value="ECO:0007669"/>
    <property type="project" value="InterPro"/>
</dbReference>
<dbReference type="InterPro" id="IPR050900">
    <property type="entry name" value="Transposase_IS3/IS150/IS904"/>
</dbReference>
<dbReference type="PANTHER" id="PTHR46889">
    <property type="entry name" value="TRANSPOSASE INSF FOR INSERTION SEQUENCE IS3B-RELATED"/>
    <property type="match status" value="1"/>
</dbReference>
<accession>A0A484XW75</accession>
<evidence type="ECO:0000259" key="1">
    <source>
        <dbReference type="PROSITE" id="PS50994"/>
    </source>
</evidence>
<dbReference type="GO" id="GO:0015074">
    <property type="term" value="P:DNA integration"/>
    <property type="evidence" value="ECO:0007669"/>
    <property type="project" value="InterPro"/>
</dbReference>
<dbReference type="Pfam" id="PF13333">
    <property type="entry name" value="rve_2"/>
    <property type="match status" value="1"/>
</dbReference>
<dbReference type="Pfam" id="PF13276">
    <property type="entry name" value="HTH_21"/>
    <property type="match status" value="1"/>
</dbReference>
<dbReference type="AlphaFoldDB" id="A0A484XW75"/>
<dbReference type="InterPro" id="IPR001584">
    <property type="entry name" value="Integrase_cat-core"/>
</dbReference>